<dbReference type="AlphaFoldDB" id="A0A0M0LPE5"/>
<proteinExistence type="predicted"/>
<reference evidence="3" key="1">
    <citation type="journal article" date="2015" name="PLoS Genet.">
        <title>Genome Sequence and Transcriptome Analyses of Chrysochromulina tobin: Metabolic Tools for Enhanced Algal Fitness in the Prominent Order Prymnesiales (Haptophyceae).</title>
        <authorList>
            <person name="Hovde B.T."/>
            <person name="Deodato C.R."/>
            <person name="Hunsperger H.M."/>
            <person name="Ryken S.A."/>
            <person name="Yost W."/>
            <person name="Jha R.K."/>
            <person name="Patterson J."/>
            <person name="Monnat R.J. Jr."/>
            <person name="Barlow S.B."/>
            <person name="Starkenburg S.R."/>
            <person name="Cattolico R.A."/>
        </authorList>
    </citation>
    <scope>NUCLEOTIDE SEQUENCE</scope>
    <source>
        <strain evidence="3">CCMP291</strain>
    </source>
</reference>
<protein>
    <submittedName>
        <fullName evidence="2">Uncharacterized protein</fullName>
    </submittedName>
</protein>
<name>A0A0M0LPE5_9EUKA</name>
<sequence length="91" mass="9261">MLVGDTLGIAPVRKKLDAGGERTTTAGGGRQKPPSSAPAATLPAEVTEPGAELGDDDVTWCVAWRLGDDGEVSTLGEPVLLPPPEPPPPLP</sequence>
<feature type="compositionally biased region" description="Pro residues" evidence="1">
    <location>
        <begin position="80"/>
        <end position="91"/>
    </location>
</feature>
<comment type="caution">
    <text evidence="2">The sequence shown here is derived from an EMBL/GenBank/DDBJ whole genome shotgun (WGS) entry which is preliminary data.</text>
</comment>
<feature type="non-terminal residue" evidence="2">
    <location>
        <position position="91"/>
    </location>
</feature>
<gene>
    <name evidence="2" type="ORF">Ctob_013264</name>
</gene>
<organism evidence="2 3">
    <name type="scientific">Chrysochromulina tobinii</name>
    <dbReference type="NCBI Taxonomy" id="1460289"/>
    <lineage>
        <taxon>Eukaryota</taxon>
        <taxon>Haptista</taxon>
        <taxon>Haptophyta</taxon>
        <taxon>Prymnesiophyceae</taxon>
        <taxon>Prymnesiales</taxon>
        <taxon>Chrysochromulinaceae</taxon>
        <taxon>Chrysochromulina</taxon>
    </lineage>
</organism>
<evidence type="ECO:0000256" key="1">
    <source>
        <dbReference type="SAM" id="MobiDB-lite"/>
    </source>
</evidence>
<feature type="region of interest" description="Disordered" evidence="1">
    <location>
        <begin position="1"/>
        <end position="43"/>
    </location>
</feature>
<accession>A0A0M0LPE5</accession>
<keyword evidence="3" id="KW-1185">Reference proteome</keyword>
<feature type="compositionally biased region" description="Low complexity" evidence="1">
    <location>
        <begin position="33"/>
        <end position="43"/>
    </location>
</feature>
<dbReference type="EMBL" id="JWZX01000460">
    <property type="protein sequence ID" value="KOO52909.1"/>
    <property type="molecule type" value="Genomic_DNA"/>
</dbReference>
<feature type="region of interest" description="Disordered" evidence="1">
    <location>
        <begin position="72"/>
        <end position="91"/>
    </location>
</feature>
<evidence type="ECO:0000313" key="2">
    <source>
        <dbReference type="EMBL" id="KOO52909.1"/>
    </source>
</evidence>
<evidence type="ECO:0000313" key="3">
    <source>
        <dbReference type="Proteomes" id="UP000037460"/>
    </source>
</evidence>
<dbReference type="Proteomes" id="UP000037460">
    <property type="component" value="Unassembled WGS sequence"/>
</dbReference>